<keyword evidence="7 11" id="KW-0472">Membrane</keyword>
<dbReference type="Pfam" id="PF00001">
    <property type="entry name" value="7tm_1"/>
    <property type="match status" value="1"/>
</dbReference>
<evidence type="ECO:0000256" key="6">
    <source>
        <dbReference type="ARBA" id="ARBA00023040"/>
    </source>
</evidence>
<feature type="compositionally biased region" description="Polar residues" evidence="10">
    <location>
        <begin position="387"/>
        <end position="401"/>
    </location>
</feature>
<evidence type="ECO:0000313" key="14">
    <source>
        <dbReference type="Proteomes" id="UP001152888"/>
    </source>
</evidence>
<evidence type="ECO:0000256" key="10">
    <source>
        <dbReference type="SAM" id="MobiDB-lite"/>
    </source>
</evidence>
<dbReference type="GO" id="GO:0004930">
    <property type="term" value="F:G protein-coupled receptor activity"/>
    <property type="evidence" value="ECO:0007669"/>
    <property type="project" value="UniProtKB-KW"/>
</dbReference>
<proteinExistence type="inferred from homology"/>
<reference evidence="13" key="1">
    <citation type="submission" date="2022-03" db="EMBL/GenBank/DDBJ databases">
        <authorList>
            <person name="Sayadi A."/>
        </authorList>
    </citation>
    <scope>NUCLEOTIDE SEQUENCE</scope>
</reference>
<comment type="caution">
    <text evidence="13">The sequence shown here is derived from an EMBL/GenBank/DDBJ whole genome shotgun (WGS) entry which is preliminary data.</text>
</comment>
<keyword evidence="4 11" id="KW-0812">Transmembrane</keyword>
<feature type="domain" description="G-protein coupled receptors family 1 profile" evidence="12">
    <location>
        <begin position="60"/>
        <end position="342"/>
    </location>
</feature>
<dbReference type="OrthoDB" id="9894375at2759"/>
<dbReference type="PRINTS" id="PR00237">
    <property type="entry name" value="GPCRRHODOPSN"/>
</dbReference>
<dbReference type="CDD" id="cd00637">
    <property type="entry name" value="7tm_classA_rhodopsin-like"/>
    <property type="match status" value="1"/>
</dbReference>
<dbReference type="Proteomes" id="UP001152888">
    <property type="component" value="Unassembled WGS sequence"/>
</dbReference>
<evidence type="ECO:0000256" key="9">
    <source>
        <dbReference type="ARBA" id="ARBA00023224"/>
    </source>
</evidence>
<evidence type="ECO:0000256" key="11">
    <source>
        <dbReference type="SAM" id="Phobius"/>
    </source>
</evidence>
<gene>
    <name evidence="13" type="ORF">ACAOBT_LOCUS10201</name>
</gene>
<evidence type="ECO:0000256" key="7">
    <source>
        <dbReference type="ARBA" id="ARBA00023136"/>
    </source>
</evidence>
<evidence type="ECO:0000256" key="1">
    <source>
        <dbReference type="ARBA" id="ARBA00004651"/>
    </source>
</evidence>
<evidence type="ECO:0000256" key="8">
    <source>
        <dbReference type="ARBA" id="ARBA00023170"/>
    </source>
</evidence>
<dbReference type="SUPFAM" id="SSF81321">
    <property type="entry name" value="Family A G protein-coupled receptor-like"/>
    <property type="match status" value="1"/>
</dbReference>
<comment type="similarity">
    <text evidence="2">Belongs to the G-protein coupled receptor 1 family.</text>
</comment>
<dbReference type="InterPro" id="IPR017452">
    <property type="entry name" value="GPCR_Rhodpsn_7TM"/>
</dbReference>
<keyword evidence="5 11" id="KW-1133">Transmembrane helix</keyword>
<evidence type="ECO:0000259" key="12">
    <source>
        <dbReference type="PROSITE" id="PS50262"/>
    </source>
</evidence>
<feature type="transmembrane region" description="Helical" evidence="11">
    <location>
        <begin position="121"/>
        <end position="138"/>
    </location>
</feature>
<dbReference type="GO" id="GO:0005886">
    <property type="term" value="C:plasma membrane"/>
    <property type="evidence" value="ECO:0007669"/>
    <property type="project" value="UniProtKB-SubCell"/>
</dbReference>
<dbReference type="PANTHER" id="PTHR24249">
    <property type="entry name" value="HISTAMINE RECEPTOR-RELATED G-PROTEIN COUPLED RECEPTOR"/>
    <property type="match status" value="1"/>
</dbReference>
<dbReference type="InterPro" id="IPR000276">
    <property type="entry name" value="GPCR_Rhodpsn"/>
</dbReference>
<feature type="transmembrane region" description="Helical" evidence="11">
    <location>
        <begin position="47"/>
        <end position="71"/>
    </location>
</feature>
<feature type="region of interest" description="Disordered" evidence="10">
    <location>
        <begin position="378"/>
        <end position="401"/>
    </location>
</feature>
<evidence type="ECO:0000256" key="2">
    <source>
        <dbReference type="ARBA" id="ARBA00010663"/>
    </source>
</evidence>
<dbReference type="AlphaFoldDB" id="A0A9P0P875"/>
<keyword evidence="8" id="KW-0675">Receptor</keyword>
<evidence type="ECO:0000256" key="3">
    <source>
        <dbReference type="ARBA" id="ARBA00022475"/>
    </source>
</evidence>
<accession>A0A9P0P875</accession>
<keyword evidence="14" id="KW-1185">Reference proteome</keyword>
<sequence>MALLFSDTKMTFINVTSNSTMLTNDTWYNETYVLEDPFYERMEEMCINFLLICCALAMCLNIIVVISIHWIRTPLKPNLKISLSLAIADAISSSMTGVLLFAEKVDAIEEMGMLPCIVELIRLTGIVITVLHLLALSLNHYIGILKPLHYNVIVTKRKVTTVIGFLWLLPLLLVFILSTVENHGLLLKNIINNTCNEEIFTTFISRLSYSMLFFLPIVLMIFCYGHILVAVRKQQKKWKKLSRLGSTKSKGKVKSGNSKVDKEQARLQGNIKAINTTLLILGSCFVGWLPGLMFFIMLCTDCPINGDALKTLNKDYKYEVIIARLVENMLIILKMFANPIIYTIRIKEIKHSTGRMYLTFLHTLCRTKAQENTYELASQSSRKHTVRMNSFRTSATESQVL</sequence>
<protein>
    <recommendedName>
        <fullName evidence="12">G-protein coupled receptors family 1 profile domain-containing protein</fullName>
    </recommendedName>
</protein>
<evidence type="ECO:0000256" key="5">
    <source>
        <dbReference type="ARBA" id="ARBA00022989"/>
    </source>
</evidence>
<dbReference type="PROSITE" id="PS50262">
    <property type="entry name" value="G_PROTEIN_RECEP_F1_2"/>
    <property type="match status" value="1"/>
</dbReference>
<dbReference type="InterPro" id="IPR050569">
    <property type="entry name" value="TAAR"/>
</dbReference>
<dbReference type="PANTHER" id="PTHR24249:SF418">
    <property type="entry name" value="G-PROTEIN COUPLED RECEPTORS FAMILY 1 PROFILE DOMAIN-CONTAINING PROTEIN"/>
    <property type="match status" value="1"/>
</dbReference>
<dbReference type="EMBL" id="CAKOFQ010006802">
    <property type="protein sequence ID" value="CAH1972774.1"/>
    <property type="molecule type" value="Genomic_DNA"/>
</dbReference>
<keyword evidence="9" id="KW-0807">Transducer</keyword>
<feature type="transmembrane region" description="Helical" evidence="11">
    <location>
        <begin position="211"/>
        <end position="231"/>
    </location>
</feature>
<keyword evidence="6" id="KW-0297">G-protein coupled receptor</keyword>
<organism evidence="13 14">
    <name type="scientific">Acanthoscelides obtectus</name>
    <name type="common">Bean weevil</name>
    <name type="synonym">Bruchus obtectus</name>
    <dbReference type="NCBI Taxonomy" id="200917"/>
    <lineage>
        <taxon>Eukaryota</taxon>
        <taxon>Metazoa</taxon>
        <taxon>Ecdysozoa</taxon>
        <taxon>Arthropoda</taxon>
        <taxon>Hexapoda</taxon>
        <taxon>Insecta</taxon>
        <taxon>Pterygota</taxon>
        <taxon>Neoptera</taxon>
        <taxon>Endopterygota</taxon>
        <taxon>Coleoptera</taxon>
        <taxon>Polyphaga</taxon>
        <taxon>Cucujiformia</taxon>
        <taxon>Chrysomeloidea</taxon>
        <taxon>Chrysomelidae</taxon>
        <taxon>Bruchinae</taxon>
        <taxon>Bruchini</taxon>
        <taxon>Acanthoscelides</taxon>
    </lineage>
</organism>
<evidence type="ECO:0000256" key="4">
    <source>
        <dbReference type="ARBA" id="ARBA00022692"/>
    </source>
</evidence>
<dbReference type="Gene3D" id="1.20.1070.10">
    <property type="entry name" value="Rhodopsin 7-helix transmembrane proteins"/>
    <property type="match status" value="1"/>
</dbReference>
<feature type="transmembrane region" description="Helical" evidence="11">
    <location>
        <begin position="318"/>
        <end position="337"/>
    </location>
</feature>
<keyword evidence="3" id="KW-1003">Cell membrane</keyword>
<feature type="transmembrane region" description="Helical" evidence="11">
    <location>
        <begin position="276"/>
        <end position="298"/>
    </location>
</feature>
<comment type="subcellular location">
    <subcellularLocation>
        <location evidence="1">Cell membrane</location>
        <topology evidence="1">Multi-pass membrane protein</topology>
    </subcellularLocation>
</comment>
<evidence type="ECO:0000313" key="13">
    <source>
        <dbReference type="EMBL" id="CAH1972774.1"/>
    </source>
</evidence>
<feature type="transmembrane region" description="Helical" evidence="11">
    <location>
        <begin position="159"/>
        <end position="180"/>
    </location>
</feature>
<name>A0A9P0P875_ACAOB</name>